<dbReference type="EMBL" id="OX459957">
    <property type="protein sequence ID" value="CAI9162648.1"/>
    <property type="molecule type" value="Genomic_DNA"/>
</dbReference>
<evidence type="ECO:0000256" key="1">
    <source>
        <dbReference type="SAM" id="MobiDB-lite"/>
    </source>
</evidence>
<keyword evidence="3" id="KW-1185">Reference proteome</keyword>
<accession>A0ABN8YQE1</accession>
<organism evidence="2 3">
    <name type="scientific">Rangifer tarandus platyrhynchus</name>
    <name type="common">Svalbard reindeer</name>
    <dbReference type="NCBI Taxonomy" id="3082113"/>
    <lineage>
        <taxon>Eukaryota</taxon>
        <taxon>Metazoa</taxon>
        <taxon>Chordata</taxon>
        <taxon>Craniata</taxon>
        <taxon>Vertebrata</taxon>
        <taxon>Euteleostomi</taxon>
        <taxon>Mammalia</taxon>
        <taxon>Eutheria</taxon>
        <taxon>Laurasiatheria</taxon>
        <taxon>Artiodactyla</taxon>
        <taxon>Ruminantia</taxon>
        <taxon>Pecora</taxon>
        <taxon>Cervidae</taxon>
        <taxon>Odocoileinae</taxon>
        <taxon>Rangifer</taxon>
    </lineage>
</organism>
<proteinExistence type="predicted"/>
<reference evidence="2" key="1">
    <citation type="submission" date="2023-04" db="EMBL/GenBank/DDBJ databases">
        <authorList>
            <consortium name="ELIXIR-Norway"/>
        </authorList>
    </citation>
    <scope>NUCLEOTIDE SEQUENCE [LARGE SCALE GENOMIC DNA]</scope>
</reference>
<gene>
    <name evidence="2" type="ORF">MRATA1EN1_LOCUS11610</name>
</gene>
<feature type="region of interest" description="Disordered" evidence="1">
    <location>
        <begin position="1"/>
        <end position="29"/>
    </location>
</feature>
<feature type="region of interest" description="Disordered" evidence="1">
    <location>
        <begin position="63"/>
        <end position="106"/>
    </location>
</feature>
<name>A0ABN8YQE1_RANTA</name>
<evidence type="ECO:0000313" key="2">
    <source>
        <dbReference type="EMBL" id="CAI9162648.1"/>
    </source>
</evidence>
<dbReference type="Proteomes" id="UP001176941">
    <property type="component" value="Chromosome 21"/>
</dbReference>
<sequence>MLPTPGHWPEHAMTASDSEDKAPRSQGCQLQRHNLHRTRLAALNHTDPASSCWPRDLRAVGYRQSPAPHTRGPSPRQATPVPDSPWSEVLGLGRPTPALATPRNPS</sequence>
<evidence type="ECO:0000313" key="3">
    <source>
        <dbReference type="Proteomes" id="UP001176941"/>
    </source>
</evidence>
<protein>
    <submittedName>
        <fullName evidence="2">Uncharacterized protein</fullName>
    </submittedName>
</protein>